<comment type="similarity">
    <text evidence="3 7">Belongs to the flagella basal body rod proteins family.</text>
</comment>
<dbReference type="NCBIfam" id="TIGR02492">
    <property type="entry name" value="flgK_ends"/>
    <property type="match status" value="1"/>
</dbReference>
<dbReference type="InterPro" id="IPR001444">
    <property type="entry name" value="Flag_bb_rod_N"/>
</dbReference>
<keyword evidence="11" id="KW-0966">Cell projection</keyword>
<sequence length="456" mass="48689">MGLSSAMEIGKRGLIIYQVATEVTGENIANVNTEGYSRQRVILETSPPTTHNGFPLGTGVKISTVERYYDSLLQQQLVTANSASGYDTLCSEVLQQIEPSFNELTNDGIGSAITNYFQAWEDLSTNASGTTERQVLLSQAQVLVESFNSVSTTLTDTIKAQDSSLTALTADINNKLTNIATLNAQIKQTELVSGNANEMRDQRDLLVKQLAEQMGIKYTENADGTTDVYVQDSTPATYYLVQGNQAGSLTVGGTSPARTVTIDSVSGATKTVDSTLYTAQDGGTLWATLQLRDVIIPDYIDQLDDLASTIITDVNTQHQAGFDINGDPGADFFSGTSAATFSVSITDPNNIAAAGSSAAAPGGNGNALLIADLQSGFSISYNTLVSQIGLDVDQAETVVEQDEAYLKQLNTLRDSKSGVSLDEELTNLVMYQRSYQASAKLITTVTEMMDTLLAMV</sequence>
<dbReference type="GO" id="GO:0005576">
    <property type="term" value="C:extracellular region"/>
    <property type="evidence" value="ECO:0007669"/>
    <property type="project" value="UniProtKB-SubCell"/>
</dbReference>
<gene>
    <name evidence="7" type="primary">flgK</name>
    <name evidence="11" type="ordered locus">Ppro_3455</name>
</gene>
<dbReference type="Pfam" id="PF06429">
    <property type="entry name" value="Flg_bbr_C"/>
    <property type="match status" value="1"/>
</dbReference>
<dbReference type="Pfam" id="PF22638">
    <property type="entry name" value="FlgK_D1"/>
    <property type="match status" value="1"/>
</dbReference>
<feature type="domain" description="Flagellar basal-body/hook protein C-terminal" evidence="9">
    <location>
        <begin position="416"/>
        <end position="454"/>
    </location>
</feature>
<dbReference type="InterPro" id="IPR010930">
    <property type="entry name" value="Flg_bb/hook_C_dom"/>
</dbReference>
<dbReference type="Proteomes" id="UP000006732">
    <property type="component" value="Chromosome"/>
</dbReference>
<name>A1AUM7_PELPD</name>
<evidence type="ECO:0000259" key="10">
    <source>
        <dbReference type="Pfam" id="PF22638"/>
    </source>
</evidence>
<dbReference type="PANTHER" id="PTHR30033:SF1">
    <property type="entry name" value="FLAGELLAR HOOK-ASSOCIATED PROTEIN 1"/>
    <property type="match status" value="1"/>
</dbReference>
<dbReference type="HOGENOM" id="CLU_012762_1_0_7"/>
<evidence type="ECO:0000256" key="4">
    <source>
        <dbReference type="ARBA" id="ARBA00016244"/>
    </source>
</evidence>
<keyword evidence="6 7" id="KW-0975">Bacterial flagellum</keyword>
<dbReference type="EMBL" id="CP000482">
    <property type="protein sequence ID" value="ABL01048.1"/>
    <property type="molecule type" value="Genomic_DNA"/>
</dbReference>
<dbReference type="PANTHER" id="PTHR30033">
    <property type="entry name" value="FLAGELLAR HOOK-ASSOCIATED PROTEIN 1"/>
    <property type="match status" value="1"/>
</dbReference>
<evidence type="ECO:0000256" key="7">
    <source>
        <dbReference type="RuleBase" id="RU362065"/>
    </source>
</evidence>
<dbReference type="AlphaFoldDB" id="A1AUM7"/>
<evidence type="ECO:0000256" key="5">
    <source>
        <dbReference type="ARBA" id="ARBA00022525"/>
    </source>
</evidence>
<organism evidence="11 12">
    <name type="scientific">Pelobacter propionicus (strain DSM 2379 / NBRC 103807 / OttBd1)</name>
    <dbReference type="NCBI Taxonomy" id="338966"/>
    <lineage>
        <taxon>Bacteria</taxon>
        <taxon>Pseudomonadati</taxon>
        <taxon>Thermodesulfobacteriota</taxon>
        <taxon>Desulfuromonadia</taxon>
        <taxon>Desulfuromonadales</taxon>
        <taxon>Desulfuromonadaceae</taxon>
        <taxon>Pelobacter</taxon>
    </lineage>
</organism>
<evidence type="ECO:0000256" key="3">
    <source>
        <dbReference type="ARBA" id="ARBA00009677"/>
    </source>
</evidence>
<dbReference type="OrthoDB" id="9802553at2"/>
<dbReference type="InterPro" id="IPR053927">
    <property type="entry name" value="FlgK_helical"/>
</dbReference>
<feature type="domain" description="Flagellar basal body rod protein N-terminal" evidence="8">
    <location>
        <begin position="8"/>
        <end position="36"/>
    </location>
</feature>
<keyword evidence="12" id="KW-1185">Reference proteome</keyword>
<dbReference type="InterPro" id="IPR002371">
    <property type="entry name" value="FlgK"/>
</dbReference>
<comment type="subcellular location">
    <subcellularLocation>
        <location evidence="1 7">Bacterial flagellum</location>
    </subcellularLocation>
    <subcellularLocation>
        <location evidence="2 7">Secreted</location>
    </subcellularLocation>
</comment>
<protein>
    <recommendedName>
        <fullName evidence="4 7">Flagellar hook-associated protein 1</fullName>
        <shortName evidence="7">HAP1</shortName>
    </recommendedName>
</protein>
<evidence type="ECO:0000313" key="11">
    <source>
        <dbReference type="EMBL" id="ABL01048.1"/>
    </source>
</evidence>
<dbReference type="GO" id="GO:0009424">
    <property type="term" value="C:bacterial-type flagellum hook"/>
    <property type="evidence" value="ECO:0007669"/>
    <property type="project" value="UniProtKB-UniRule"/>
</dbReference>
<dbReference type="GO" id="GO:0005198">
    <property type="term" value="F:structural molecule activity"/>
    <property type="evidence" value="ECO:0007669"/>
    <property type="project" value="UniProtKB-UniRule"/>
</dbReference>
<accession>A1AUM7</accession>
<dbReference type="RefSeq" id="WP_011737264.1">
    <property type="nucleotide sequence ID" value="NC_008609.1"/>
</dbReference>
<dbReference type="SUPFAM" id="SSF64518">
    <property type="entry name" value="Phase 1 flagellin"/>
    <property type="match status" value="1"/>
</dbReference>
<evidence type="ECO:0000313" key="12">
    <source>
        <dbReference type="Proteomes" id="UP000006732"/>
    </source>
</evidence>
<evidence type="ECO:0000259" key="9">
    <source>
        <dbReference type="Pfam" id="PF06429"/>
    </source>
</evidence>
<dbReference type="PROSITE" id="PS00588">
    <property type="entry name" value="FLAGELLA_BB_ROD"/>
    <property type="match status" value="1"/>
</dbReference>
<keyword evidence="5 7" id="KW-0964">Secreted</keyword>
<dbReference type="eggNOG" id="COG1256">
    <property type="taxonomic scope" value="Bacteria"/>
</dbReference>
<evidence type="ECO:0000256" key="1">
    <source>
        <dbReference type="ARBA" id="ARBA00004365"/>
    </source>
</evidence>
<dbReference type="InterPro" id="IPR019776">
    <property type="entry name" value="Flagellar_basal_body_rod_CS"/>
</dbReference>
<feature type="domain" description="Flagellar hook-associated protein FlgK helical" evidence="10">
    <location>
        <begin position="94"/>
        <end position="333"/>
    </location>
</feature>
<dbReference type="GO" id="GO:0044780">
    <property type="term" value="P:bacterial-type flagellum assembly"/>
    <property type="evidence" value="ECO:0007669"/>
    <property type="project" value="InterPro"/>
</dbReference>
<reference evidence="11 12" key="1">
    <citation type="submission" date="2006-10" db="EMBL/GenBank/DDBJ databases">
        <title>Complete sequence of chromosome of Pelobacter propionicus DSM 2379.</title>
        <authorList>
            <consortium name="US DOE Joint Genome Institute"/>
            <person name="Copeland A."/>
            <person name="Lucas S."/>
            <person name="Lapidus A."/>
            <person name="Barry K."/>
            <person name="Detter J.C."/>
            <person name="Glavina del Rio T."/>
            <person name="Hammon N."/>
            <person name="Israni S."/>
            <person name="Dalin E."/>
            <person name="Tice H."/>
            <person name="Pitluck S."/>
            <person name="Saunders E."/>
            <person name="Brettin T."/>
            <person name="Bruce D."/>
            <person name="Han C."/>
            <person name="Tapia R."/>
            <person name="Schmutz J."/>
            <person name="Larimer F."/>
            <person name="Land M."/>
            <person name="Hauser L."/>
            <person name="Kyrpides N."/>
            <person name="Kim E."/>
            <person name="Lovley D."/>
            <person name="Richardson P."/>
        </authorList>
    </citation>
    <scope>NUCLEOTIDE SEQUENCE [LARGE SCALE GENOMIC DNA]</scope>
    <source>
        <strain evidence="12">DSM 2379 / NBRC 103807 / OttBd1</strain>
    </source>
</reference>
<dbReference type="Pfam" id="PF00460">
    <property type="entry name" value="Flg_bb_rod"/>
    <property type="match status" value="1"/>
</dbReference>
<dbReference type="PRINTS" id="PR01005">
    <property type="entry name" value="FLGHOOKAP1"/>
</dbReference>
<evidence type="ECO:0000256" key="6">
    <source>
        <dbReference type="ARBA" id="ARBA00023143"/>
    </source>
</evidence>
<evidence type="ECO:0000256" key="2">
    <source>
        <dbReference type="ARBA" id="ARBA00004613"/>
    </source>
</evidence>
<keyword evidence="11" id="KW-0969">Cilium</keyword>
<dbReference type="STRING" id="338966.Ppro_3455"/>
<dbReference type="KEGG" id="ppd:Ppro_3455"/>
<proteinExistence type="inferred from homology"/>
<evidence type="ECO:0000259" key="8">
    <source>
        <dbReference type="Pfam" id="PF00460"/>
    </source>
</evidence>
<keyword evidence="11" id="KW-0282">Flagellum</keyword>